<protein>
    <recommendedName>
        <fullName evidence="2">XRE family transcriptional regulator</fullName>
    </recommendedName>
</protein>
<proteinExistence type="predicted"/>
<reference evidence="1" key="1">
    <citation type="submission" date="2019-11" db="EMBL/GenBank/DDBJ databases">
        <authorList>
            <person name="Feng L."/>
        </authorList>
    </citation>
    <scope>NUCLEOTIDE SEQUENCE</scope>
    <source>
        <strain evidence="1">CButyricumLFYP62</strain>
    </source>
</reference>
<evidence type="ECO:0008006" key="2">
    <source>
        <dbReference type="Google" id="ProtNLM"/>
    </source>
</evidence>
<dbReference type="EMBL" id="CACRTU010000024">
    <property type="protein sequence ID" value="VYU50770.1"/>
    <property type="molecule type" value="Genomic_DNA"/>
</dbReference>
<dbReference type="RefSeq" id="WP_134859647.1">
    <property type="nucleotide sequence ID" value="NZ_CACRTU010000024.1"/>
</dbReference>
<sequence>MTAIEKLKYIKENNGVTYTFIAKKIGTTYNRLYRYTLPRGNENYRDLSNNVKENLYKYLEEM</sequence>
<dbReference type="AlphaFoldDB" id="A0A6N3FFQ3"/>
<name>A0A6N3FFQ3_CLOBU</name>
<evidence type="ECO:0000313" key="1">
    <source>
        <dbReference type="EMBL" id="VYU50770.1"/>
    </source>
</evidence>
<accession>A0A6N3FFQ3</accession>
<organism evidence="1">
    <name type="scientific">Clostridium butyricum</name>
    <dbReference type="NCBI Taxonomy" id="1492"/>
    <lineage>
        <taxon>Bacteria</taxon>
        <taxon>Bacillati</taxon>
        <taxon>Bacillota</taxon>
        <taxon>Clostridia</taxon>
        <taxon>Eubacteriales</taxon>
        <taxon>Clostridiaceae</taxon>
        <taxon>Clostridium</taxon>
    </lineage>
</organism>
<gene>
    <name evidence="1" type="ORF">CBLFYP62_02556</name>
</gene>